<dbReference type="SMART" id="SM00368">
    <property type="entry name" value="LRR_RI"/>
    <property type="match status" value="2"/>
</dbReference>
<feature type="non-terminal residue" evidence="3">
    <location>
        <position position="113"/>
    </location>
</feature>
<evidence type="ECO:0000313" key="4">
    <source>
        <dbReference type="Proteomes" id="UP001529510"/>
    </source>
</evidence>
<name>A0ABD0NHU8_CIRMR</name>
<dbReference type="Gene3D" id="3.80.10.10">
    <property type="entry name" value="Ribonuclease Inhibitor"/>
    <property type="match status" value="1"/>
</dbReference>
<dbReference type="Pfam" id="PF13516">
    <property type="entry name" value="LRR_6"/>
    <property type="match status" value="1"/>
</dbReference>
<dbReference type="EMBL" id="JAMKFB020000022">
    <property type="protein sequence ID" value="KAL0160811.1"/>
    <property type="molecule type" value="Genomic_DNA"/>
</dbReference>
<dbReference type="PANTHER" id="PTHR24106">
    <property type="entry name" value="NACHT, LRR AND CARD DOMAINS-CONTAINING"/>
    <property type="match status" value="1"/>
</dbReference>
<evidence type="ECO:0000256" key="2">
    <source>
        <dbReference type="ARBA" id="ARBA00022737"/>
    </source>
</evidence>
<keyword evidence="2" id="KW-0677">Repeat</keyword>
<comment type="caution">
    <text evidence="3">The sequence shown here is derived from an EMBL/GenBank/DDBJ whole genome shotgun (WGS) entry which is preliminary data.</text>
</comment>
<accession>A0ABD0NHU8</accession>
<sequence>FLGPAADEACQFVTKVVGKNPLLLKELNLSEHELVDTQVNQIAALLQDKHCKLNTLMLRDCGLTEESCSVLTTVLISNPILKELDISNNNLQDSGVKKLQNGLESANCKLEKL</sequence>
<reference evidence="3 4" key="1">
    <citation type="submission" date="2024-05" db="EMBL/GenBank/DDBJ databases">
        <title>Genome sequencing and assembly of Indian major carp, Cirrhinus mrigala (Hamilton, 1822).</title>
        <authorList>
            <person name="Mohindra V."/>
            <person name="Chowdhury L.M."/>
            <person name="Lal K."/>
            <person name="Jena J.K."/>
        </authorList>
    </citation>
    <scope>NUCLEOTIDE SEQUENCE [LARGE SCALE GENOMIC DNA]</scope>
    <source>
        <strain evidence="3">CM1030</strain>
        <tissue evidence="3">Blood</tissue>
    </source>
</reference>
<dbReference type="InterPro" id="IPR032675">
    <property type="entry name" value="LRR_dom_sf"/>
</dbReference>
<dbReference type="Proteomes" id="UP001529510">
    <property type="component" value="Unassembled WGS sequence"/>
</dbReference>
<dbReference type="InterPro" id="IPR001611">
    <property type="entry name" value="Leu-rich_rpt"/>
</dbReference>
<keyword evidence="4" id="KW-1185">Reference proteome</keyword>
<dbReference type="InterPro" id="IPR051261">
    <property type="entry name" value="NLR"/>
</dbReference>
<proteinExistence type="predicted"/>
<protein>
    <submittedName>
        <fullName evidence="3">Uncharacterized protein</fullName>
    </submittedName>
</protein>
<feature type="non-terminal residue" evidence="3">
    <location>
        <position position="1"/>
    </location>
</feature>
<gene>
    <name evidence="3" type="ORF">M9458_044536</name>
</gene>
<keyword evidence="1" id="KW-0433">Leucine-rich repeat</keyword>
<evidence type="ECO:0000256" key="1">
    <source>
        <dbReference type="ARBA" id="ARBA00022614"/>
    </source>
</evidence>
<dbReference type="AlphaFoldDB" id="A0ABD0NHU8"/>
<evidence type="ECO:0000313" key="3">
    <source>
        <dbReference type="EMBL" id="KAL0160811.1"/>
    </source>
</evidence>
<dbReference type="SUPFAM" id="SSF52047">
    <property type="entry name" value="RNI-like"/>
    <property type="match status" value="1"/>
</dbReference>
<organism evidence="3 4">
    <name type="scientific">Cirrhinus mrigala</name>
    <name type="common">Mrigala</name>
    <dbReference type="NCBI Taxonomy" id="683832"/>
    <lineage>
        <taxon>Eukaryota</taxon>
        <taxon>Metazoa</taxon>
        <taxon>Chordata</taxon>
        <taxon>Craniata</taxon>
        <taxon>Vertebrata</taxon>
        <taxon>Euteleostomi</taxon>
        <taxon>Actinopterygii</taxon>
        <taxon>Neopterygii</taxon>
        <taxon>Teleostei</taxon>
        <taxon>Ostariophysi</taxon>
        <taxon>Cypriniformes</taxon>
        <taxon>Cyprinidae</taxon>
        <taxon>Labeoninae</taxon>
        <taxon>Labeonini</taxon>
        <taxon>Cirrhinus</taxon>
    </lineage>
</organism>